<accession>A0A9D3WV05</accession>
<sequence length="124" mass="13250">MSAAPALPLMQGQQQTCRGCSAHALWPLPSAHRAQCKDAHRRQGCRIRPEASALCAIIPPPQRGKQSVSPPSTPEEAVQGADPPPVLNLPCSPVLTLYDFLPARSASQLPTCPHHSSCLWAPYA</sequence>
<evidence type="ECO:0000313" key="3">
    <source>
        <dbReference type="Proteomes" id="UP000827986"/>
    </source>
</evidence>
<protein>
    <submittedName>
        <fullName evidence="2">Uncharacterized protein</fullName>
    </submittedName>
</protein>
<organism evidence="2 3">
    <name type="scientific">Mauremys mutica</name>
    <name type="common">yellowpond turtle</name>
    <dbReference type="NCBI Taxonomy" id="74926"/>
    <lineage>
        <taxon>Eukaryota</taxon>
        <taxon>Metazoa</taxon>
        <taxon>Chordata</taxon>
        <taxon>Craniata</taxon>
        <taxon>Vertebrata</taxon>
        <taxon>Euteleostomi</taxon>
        <taxon>Archelosauria</taxon>
        <taxon>Testudinata</taxon>
        <taxon>Testudines</taxon>
        <taxon>Cryptodira</taxon>
        <taxon>Durocryptodira</taxon>
        <taxon>Testudinoidea</taxon>
        <taxon>Geoemydidae</taxon>
        <taxon>Geoemydinae</taxon>
        <taxon>Mauremys</taxon>
    </lineage>
</organism>
<keyword evidence="3" id="KW-1185">Reference proteome</keyword>
<feature type="region of interest" description="Disordered" evidence="1">
    <location>
        <begin position="60"/>
        <end position="86"/>
    </location>
</feature>
<dbReference type="AlphaFoldDB" id="A0A9D3WV05"/>
<proteinExistence type="predicted"/>
<dbReference type="EMBL" id="JAHDVG010000486">
    <property type="protein sequence ID" value="KAH1167335.1"/>
    <property type="molecule type" value="Genomic_DNA"/>
</dbReference>
<evidence type="ECO:0000256" key="1">
    <source>
        <dbReference type="SAM" id="MobiDB-lite"/>
    </source>
</evidence>
<comment type="caution">
    <text evidence="2">The sequence shown here is derived from an EMBL/GenBank/DDBJ whole genome shotgun (WGS) entry which is preliminary data.</text>
</comment>
<gene>
    <name evidence="2" type="ORF">KIL84_002818</name>
</gene>
<dbReference type="Proteomes" id="UP000827986">
    <property type="component" value="Unassembled WGS sequence"/>
</dbReference>
<reference evidence="2" key="1">
    <citation type="submission" date="2021-09" db="EMBL/GenBank/DDBJ databases">
        <title>The genome of Mauremys mutica provides insights into the evolution of semi-aquatic lifestyle.</title>
        <authorList>
            <person name="Gong S."/>
            <person name="Gao Y."/>
        </authorList>
    </citation>
    <scope>NUCLEOTIDE SEQUENCE</scope>
    <source>
        <strain evidence="2">MM-2020</strain>
        <tissue evidence="2">Muscle</tissue>
    </source>
</reference>
<name>A0A9D3WV05_9SAUR</name>
<evidence type="ECO:0000313" key="2">
    <source>
        <dbReference type="EMBL" id="KAH1167335.1"/>
    </source>
</evidence>